<accession>A0A0F0CQF9</accession>
<reference evidence="2 3" key="1">
    <citation type="submission" date="2015-02" db="EMBL/GenBank/DDBJ databases">
        <title>Single-cell genomics of uncultivated deep-branching MTB reveals a conserved set of magnetosome genes.</title>
        <authorList>
            <person name="Kolinko S."/>
            <person name="Richter M."/>
            <person name="Glockner F.O."/>
            <person name="Brachmann A."/>
            <person name="Schuler D."/>
        </authorList>
    </citation>
    <scope>NUCLEOTIDE SEQUENCE [LARGE SCALE GENOMIC DNA]</scope>
    <source>
        <strain evidence="2">SKK-01</strain>
    </source>
</reference>
<keyword evidence="1" id="KW-0472">Membrane</keyword>
<dbReference type="EMBL" id="JYNY01000381">
    <property type="protein sequence ID" value="KJJ84234.1"/>
    <property type="molecule type" value="Genomic_DNA"/>
</dbReference>
<protein>
    <submittedName>
        <fullName evidence="2">Uncharacterized protein</fullName>
    </submittedName>
</protein>
<evidence type="ECO:0000256" key="1">
    <source>
        <dbReference type="SAM" id="Phobius"/>
    </source>
</evidence>
<evidence type="ECO:0000313" key="3">
    <source>
        <dbReference type="Proteomes" id="UP000033428"/>
    </source>
</evidence>
<comment type="caution">
    <text evidence="2">The sequence shown here is derived from an EMBL/GenBank/DDBJ whole genome shotgun (WGS) entry which is preliminary data.</text>
</comment>
<feature type="transmembrane region" description="Helical" evidence="1">
    <location>
        <begin position="9"/>
        <end position="28"/>
    </location>
</feature>
<keyword evidence="1" id="KW-1133">Transmembrane helix</keyword>
<sequence length="42" mass="4917">MREKMYKNFVNTMGVIIVSFIIDIVIPLKQESIDITNTFKIL</sequence>
<evidence type="ECO:0000313" key="2">
    <source>
        <dbReference type="EMBL" id="KJJ84234.1"/>
    </source>
</evidence>
<organism evidence="2 3">
    <name type="scientific">Candidatus Omnitrophus magneticus</name>
    <dbReference type="NCBI Taxonomy" id="1609969"/>
    <lineage>
        <taxon>Bacteria</taxon>
        <taxon>Pseudomonadati</taxon>
        <taxon>Candidatus Omnitrophota</taxon>
        <taxon>Candidatus Omnitrophus</taxon>
    </lineage>
</organism>
<dbReference type="AlphaFoldDB" id="A0A0F0CQF9"/>
<proteinExistence type="predicted"/>
<dbReference type="Proteomes" id="UP000033428">
    <property type="component" value="Unassembled WGS sequence"/>
</dbReference>
<name>A0A0F0CQF9_9BACT</name>
<gene>
    <name evidence="2" type="ORF">OMAG_001918</name>
</gene>
<keyword evidence="3" id="KW-1185">Reference proteome</keyword>
<keyword evidence="1" id="KW-0812">Transmembrane</keyword>